<evidence type="ECO:0000256" key="13">
    <source>
        <dbReference type="RuleBase" id="RU361126"/>
    </source>
</evidence>
<evidence type="ECO:0000313" key="15">
    <source>
        <dbReference type="Proteomes" id="UP000012174"/>
    </source>
</evidence>
<comment type="similarity">
    <text evidence="2 13">Belongs to the peptidase M35 family.</text>
</comment>
<evidence type="ECO:0000256" key="2">
    <source>
        <dbReference type="ARBA" id="ARBA00010279"/>
    </source>
</evidence>
<evidence type="ECO:0000256" key="11">
    <source>
        <dbReference type="PIRSR" id="PIRSR601384-1"/>
    </source>
</evidence>
<keyword evidence="8 12" id="KW-0862">Zinc</keyword>
<keyword evidence="13" id="KW-0964">Secreted</keyword>
<dbReference type="CDD" id="cd11008">
    <property type="entry name" value="M35_deuterolysin_like"/>
    <property type="match status" value="1"/>
</dbReference>
<dbReference type="GO" id="GO:0005576">
    <property type="term" value="C:extracellular region"/>
    <property type="evidence" value="ECO:0007669"/>
    <property type="project" value="UniProtKB-SubCell"/>
</dbReference>
<evidence type="ECO:0000256" key="5">
    <source>
        <dbReference type="ARBA" id="ARBA00022723"/>
    </source>
</evidence>
<evidence type="ECO:0000256" key="10">
    <source>
        <dbReference type="ARBA" id="ARBA00023145"/>
    </source>
</evidence>
<dbReference type="SUPFAM" id="SSF55486">
    <property type="entry name" value="Metalloproteases ('zincins'), catalytic domain"/>
    <property type="match status" value="1"/>
</dbReference>
<dbReference type="PANTHER" id="PTHR37016:SF2">
    <property type="entry name" value="NEUTRAL PROTEASE 2 HOMOLOG SNOG_02177"/>
    <property type="match status" value="1"/>
</dbReference>
<evidence type="ECO:0000256" key="4">
    <source>
        <dbReference type="ARBA" id="ARBA00022685"/>
    </source>
</evidence>
<sequence length="343" mass="36029">MKFLASVSFLASLASAVSIDLGKRDTPLEVKLEMVGNTAVKASITNNGETDLKLFKTSSLLDETPVEKVGVFQASNKLTFEGIRLRALTTGLSEDVFQTIAAGETITSTFDVAQTHDLSSGGAVDLSAEGVFSYAELNTTEIAGVVPFSSNVLASVEVDGAEAAAARADFFSLDKRSIVQSDCTGSYLTAIRSAESSCASLARAAATAASSGAAAKFEEYYKSSTTSTRSTVSSVFTRVATECGSTSSGVARYYCSDVYGACSSNVLAYTLPSQSYMVNCPLYFSALSPLSRTCHAQDQATTTLHETTHLSQIAGTDDYSTYGYSGVRGLSASQNLRHADTYA</sequence>
<evidence type="ECO:0000256" key="7">
    <source>
        <dbReference type="ARBA" id="ARBA00022801"/>
    </source>
</evidence>
<evidence type="ECO:0000256" key="3">
    <source>
        <dbReference type="ARBA" id="ARBA00022670"/>
    </source>
</evidence>
<feature type="binding site" evidence="12">
    <location>
        <position position="309"/>
    </location>
    <ligand>
        <name>Zn(2+)</name>
        <dbReference type="ChEBI" id="CHEBI:29105"/>
        <note>catalytic</note>
    </ligand>
</feature>
<dbReference type="eggNOG" id="ENOG502SGF5">
    <property type="taxonomic scope" value="Eukaryota"/>
</dbReference>
<evidence type="ECO:0000313" key="14">
    <source>
        <dbReference type="EMBL" id="EMR64253.1"/>
    </source>
</evidence>
<dbReference type="InterPro" id="IPR050414">
    <property type="entry name" value="Fungal_M35_metalloproteases"/>
</dbReference>
<name>M7SIX8_EUTLA</name>
<dbReference type="OMA" id="NEIANCD"/>
<dbReference type="STRING" id="1287681.M7SIX8"/>
<dbReference type="InterPro" id="IPR001384">
    <property type="entry name" value="Peptidase_M35"/>
</dbReference>
<comment type="cofactor">
    <cofactor evidence="12 13">
        <name>Zn(2+)</name>
        <dbReference type="ChEBI" id="CHEBI:29105"/>
    </cofactor>
    <text evidence="12 13">Binds 1 zinc ion per subunit.</text>
</comment>
<keyword evidence="4 13" id="KW-0165">Cleavage on pair of basic residues</keyword>
<feature type="signal peptide" evidence="13">
    <location>
        <begin position="1"/>
        <end position="16"/>
    </location>
</feature>
<comment type="subcellular location">
    <subcellularLocation>
        <location evidence="13">Secreted</location>
    </subcellularLocation>
</comment>
<feature type="chain" id="PRO_5005141209" description="Neutral protease 2" evidence="13">
    <location>
        <begin position="17"/>
        <end position="343"/>
    </location>
</feature>
<organism evidence="14 15">
    <name type="scientific">Eutypa lata (strain UCR-EL1)</name>
    <name type="common">Grapevine dieback disease fungus</name>
    <name type="synonym">Eutypa armeniacae</name>
    <dbReference type="NCBI Taxonomy" id="1287681"/>
    <lineage>
        <taxon>Eukaryota</taxon>
        <taxon>Fungi</taxon>
        <taxon>Dikarya</taxon>
        <taxon>Ascomycota</taxon>
        <taxon>Pezizomycotina</taxon>
        <taxon>Sordariomycetes</taxon>
        <taxon>Xylariomycetidae</taxon>
        <taxon>Xylariales</taxon>
        <taxon>Diatrypaceae</taxon>
        <taxon>Eutypa</taxon>
    </lineage>
</organism>
<keyword evidence="6 13" id="KW-0732">Signal</keyword>
<evidence type="ECO:0000256" key="6">
    <source>
        <dbReference type="ARBA" id="ARBA00022729"/>
    </source>
</evidence>
<dbReference type="EMBL" id="KB707099">
    <property type="protein sequence ID" value="EMR64253.1"/>
    <property type="molecule type" value="Genomic_DNA"/>
</dbReference>
<comment type="catalytic activity">
    <reaction evidence="1 13">
        <text>Preferential cleavage of bonds with hydrophobic residues in P1'. Also 3-Asn-|-Gln-4 and 8-Gly-|-Ser-9 bonds in insulin B chain.</text>
        <dbReference type="EC" id="3.4.24.39"/>
    </reaction>
</comment>
<evidence type="ECO:0000256" key="9">
    <source>
        <dbReference type="ARBA" id="ARBA00023049"/>
    </source>
</evidence>
<keyword evidence="3 13" id="KW-0645">Protease</keyword>
<comment type="function">
    <text evidence="13">Secreted metalloproteinase that allows assimilation of proteinaceous substrates. Shows high activities on basic nuclear substrates such as histone and protamine.</text>
</comment>
<dbReference type="Proteomes" id="UP000012174">
    <property type="component" value="Unassembled WGS sequence"/>
</dbReference>
<dbReference type="OrthoDB" id="412874at2759"/>
<gene>
    <name evidence="14" type="ORF">UCREL1_8793</name>
</gene>
<keyword evidence="7 13" id="KW-0378">Hydrolase</keyword>
<evidence type="ECO:0000256" key="12">
    <source>
        <dbReference type="PIRSR" id="PIRSR601384-2"/>
    </source>
</evidence>
<evidence type="ECO:0000256" key="1">
    <source>
        <dbReference type="ARBA" id="ARBA00001187"/>
    </source>
</evidence>
<feature type="active site" evidence="11">
    <location>
        <position position="306"/>
    </location>
</feature>
<dbReference type="GO" id="GO:0006508">
    <property type="term" value="P:proteolysis"/>
    <property type="evidence" value="ECO:0007669"/>
    <property type="project" value="UniProtKB-KW"/>
</dbReference>
<keyword evidence="9 13" id="KW-0482">Metalloprotease</keyword>
<dbReference type="PRINTS" id="PR00768">
    <property type="entry name" value="DEUTEROLYSIN"/>
</dbReference>
<dbReference type="HOGENOM" id="CLU_039313_0_0_1"/>
<proteinExistence type="inferred from homology"/>
<keyword evidence="5 12" id="KW-0479">Metal-binding</keyword>
<keyword evidence="10" id="KW-0865">Zymogen</keyword>
<feature type="binding site" evidence="12">
    <location>
        <position position="305"/>
    </location>
    <ligand>
        <name>Zn(2+)</name>
        <dbReference type="ChEBI" id="CHEBI:29105"/>
        <note>catalytic</note>
    </ligand>
</feature>
<dbReference type="Gene3D" id="2.60.40.2970">
    <property type="match status" value="1"/>
</dbReference>
<evidence type="ECO:0000256" key="8">
    <source>
        <dbReference type="ARBA" id="ARBA00022833"/>
    </source>
</evidence>
<dbReference type="Pfam" id="PF02102">
    <property type="entry name" value="Peptidase_M35"/>
    <property type="match status" value="1"/>
</dbReference>
<dbReference type="AlphaFoldDB" id="M7SIX8"/>
<dbReference type="PANTHER" id="PTHR37016">
    <property type="match status" value="1"/>
</dbReference>
<accession>M7SIX8</accession>
<feature type="binding site" evidence="12">
    <location>
        <position position="318"/>
    </location>
    <ligand>
        <name>Zn(2+)</name>
        <dbReference type="ChEBI" id="CHEBI:29105"/>
        <note>catalytic</note>
    </ligand>
</feature>
<reference evidence="15" key="1">
    <citation type="journal article" date="2013" name="Genome Announc.">
        <title>Draft genome sequence of the grapevine dieback fungus Eutypa lata UCR-EL1.</title>
        <authorList>
            <person name="Blanco-Ulate B."/>
            <person name="Rolshausen P.E."/>
            <person name="Cantu D."/>
        </authorList>
    </citation>
    <scope>NUCLEOTIDE SEQUENCE [LARGE SCALE GENOMIC DNA]</scope>
    <source>
        <strain evidence="15">UCR-EL1</strain>
    </source>
</reference>
<dbReference type="GO" id="GO:0046872">
    <property type="term" value="F:metal ion binding"/>
    <property type="evidence" value="ECO:0007669"/>
    <property type="project" value="UniProtKB-KW"/>
</dbReference>
<dbReference type="KEGG" id="ela:UCREL1_8793"/>
<dbReference type="GO" id="GO:0004222">
    <property type="term" value="F:metalloendopeptidase activity"/>
    <property type="evidence" value="ECO:0007669"/>
    <property type="project" value="InterPro"/>
</dbReference>
<dbReference type="Gene3D" id="3.40.390.10">
    <property type="entry name" value="Collagenase (Catalytic Domain)"/>
    <property type="match status" value="1"/>
</dbReference>
<dbReference type="InterPro" id="IPR024079">
    <property type="entry name" value="MetalloPept_cat_dom_sf"/>
</dbReference>
<dbReference type="EC" id="3.4.24.39" evidence="13"/>
<protein>
    <recommendedName>
        <fullName evidence="13">Neutral protease 2</fullName>
        <ecNumber evidence="13">3.4.24.39</ecNumber>
    </recommendedName>
    <alternativeName>
        <fullName evidence="13">Deuterolysin</fullName>
    </alternativeName>
</protein>
<keyword evidence="15" id="KW-1185">Reference proteome</keyword>